<accession>A0A7J9KF57</accession>
<protein>
    <submittedName>
        <fullName evidence="2">Uncharacterized protein</fullName>
    </submittedName>
</protein>
<sequence length="67" mass="7543">MGHTHPGNLSRNLQISKYSLLKSRKGLLSGLHRKLLPIKRTSGYSKTRRHHGREMDSDFPKSLGGTC</sequence>
<keyword evidence="3" id="KW-1185">Reference proteome</keyword>
<dbReference type="AlphaFoldDB" id="A0A7J9KF57"/>
<evidence type="ECO:0000256" key="1">
    <source>
        <dbReference type="SAM" id="MobiDB-lite"/>
    </source>
</evidence>
<evidence type="ECO:0000313" key="2">
    <source>
        <dbReference type="EMBL" id="MBA0845050.1"/>
    </source>
</evidence>
<organism evidence="2 3">
    <name type="scientific">Gossypium armourianum</name>
    <dbReference type="NCBI Taxonomy" id="34283"/>
    <lineage>
        <taxon>Eukaryota</taxon>
        <taxon>Viridiplantae</taxon>
        <taxon>Streptophyta</taxon>
        <taxon>Embryophyta</taxon>
        <taxon>Tracheophyta</taxon>
        <taxon>Spermatophyta</taxon>
        <taxon>Magnoliopsida</taxon>
        <taxon>eudicotyledons</taxon>
        <taxon>Gunneridae</taxon>
        <taxon>Pentapetalae</taxon>
        <taxon>rosids</taxon>
        <taxon>malvids</taxon>
        <taxon>Malvales</taxon>
        <taxon>Malvaceae</taxon>
        <taxon>Malvoideae</taxon>
        <taxon>Gossypium</taxon>
    </lineage>
</organism>
<dbReference type="Proteomes" id="UP000593575">
    <property type="component" value="Unassembled WGS sequence"/>
</dbReference>
<reference evidence="2 3" key="1">
    <citation type="journal article" date="2019" name="Genome Biol. Evol.">
        <title>Insights into the evolution of the New World diploid cottons (Gossypium, subgenus Houzingenia) based on genome sequencing.</title>
        <authorList>
            <person name="Grover C.E."/>
            <person name="Arick M.A. 2nd"/>
            <person name="Thrash A."/>
            <person name="Conover J.L."/>
            <person name="Sanders W.S."/>
            <person name="Peterson D.G."/>
            <person name="Frelichowski J.E."/>
            <person name="Scheffler J.A."/>
            <person name="Scheffler B.E."/>
            <person name="Wendel J.F."/>
        </authorList>
    </citation>
    <scope>NUCLEOTIDE SEQUENCE [LARGE SCALE GENOMIC DNA]</scope>
    <source>
        <strain evidence="2">6</strain>
        <tissue evidence="2">Leaf</tissue>
    </source>
</reference>
<dbReference type="EMBL" id="JABFAE010412439">
    <property type="protein sequence ID" value="MBA0845050.1"/>
    <property type="molecule type" value="Genomic_DNA"/>
</dbReference>
<comment type="caution">
    <text evidence="2">The sequence shown here is derived from an EMBL/GenBank/DDBJ whole genome shotgun (WGS) entry which is preliminary data.</text>
</comment>
<proteinExistence type="predicted"/>
<feature type="region of interest" description="Disordered" evidence="1">
    <location>
        <begin position="39"/>
        <end position="67"/>
    </location>
</feature>
<name>A0A7J9KF57_9ROSI</name>
<gene>
    <name evidence="2" type="ORF">Goarm_005714</name>
</gene>
<evidence type="ECO:0000313" key="3">
    <source>
        <dbReference type="Proteomes" id="UP000593575"/>
    </source>
</evidence>